<dbReference type="RefSeq" id="WP_045985097.1">
    <property type="nucleotide sequence ID" value="NZ_CP063052.1"/>
</dbReference>
<evidence type="ECO:0000256" key="6">
    <source>
        <dbReference type="ARBA" id="ARBA00022801"/>
    </source>
</evidence>
<dbReference type="AlphaFoldDB" id="A0A837GCM9"/>
<evidence type="ECO:0000256" key="8">
    <source>
        <dbReference type="ARBA" id="ARBA00023299"/>
    </source>
</evidence>
<evidence type="ECO:0000256" key="5">
    <source>
        <dbReference type="ARBA" id="ARBA00022723"/>
    </source>
</evidence>
<comment type="cofactor">
    <cofactor evidence="1">
        <name>Mg(2+)</name>
        <dbReference type="ChEBI" id="CHEBI:18420"/>
    </cofactor>
</comment>
<evidence type="ECO:0000256" key="4">
    <source>
        <dbReference type="ARBA" id="ARBA00022605"/>
    </source>
</evidence>
<dbReference type="SFLD" id="SFLDS00003">
    <property type="entry name" value="Haloacid_Dehalogenase"/>
    <property type="match status" value="1"/>
</dbReference>
<evidence type="ECO:0000313" key="11">
    <source>
        <dbReference type="EMBL" id="KJY77099.1"/>
    </source>
</evidence>
<dbReference type="EMBL" id="JXXR01000002">
    <property type="protein sequence ID" value="KJY77099.1"/>
    <property type="molecule type" value="Genomic_DNA"/>
</dbReference>
<dbReference type="GO" id="GO:0000287">
    <property type="term" value="F:magnesium ion binding"/>
    <property type="evidence" value="ECO:0007669"/>
    <property type="project" value="TreeGrafter"/>
</dbReference>
<dbReference type="SFLD" id="SFLDG01129">
    <property type="entry name" value="C1.5:_HAD__Beta-PGM__Phosphata"/>
    <property type="match status" value="1"/>
</dbReference>
<evidence type="ECO:0000256" key="2">
    <source>
        <dbReference type="ARBA" id="ARBA00005135"/>
    </source>
</evidence>
<comment type="catalytic activity">
    <reaction evidence="10">
        <text>O-phospho-D-serine + H2O = D-serine + phosphate</text>
        <dbReference type="Rhea" id="RHEA:24873"/>
        <dbReference type="ChEBI" id="CHEBI:15377"/>
        <dbReference type="ChEBI" id="CHEBI:35247"/>
        <dbReference type="ChEBI" id="CHEBI:43474"/>
        <dbReference type="ChEBI" id="CHEBI:58680"/>
        <dbReference type="EC" id="3.1.3.3"/>
    </reaction>
</comment>
<dbReference type="GO" id="GO:0036424">
    <property type="term" value="F:L-phosphoserine phosphatase activity"/>
    <property type="evidence" value="ECO:0007669"/>
    <property type="project" value="TreeGrafter"/>
</dbReference>
<dbReference type="GO" id="GO:0006564">
    <property type="term" value="P:L-serine biosynthetic process"/>
    <property type="evidence" value="ECO:0007669"/>
    <property type="project" value="UniProtKB-KW"/>
</dbReference>
<dbReference type="EC" id="3.1.3.3" evidence="3"/>
<accession>A0A837GCM9</accession>
<protein>
    <recommendedName>
        <fullName evidence="3">phosphoserine phosphatase</fullName>
        <ecNumber evidence="3">3.1.3.3</ecNumber>
    </recommendedName>
</protein>
<dbReference type="InterPro" id="IPR023214">
    <property type="entry name" value="HAD_sf"/>
</dbReference>
<dbReference type="InterPro" id="IPR050582">
    <property type="entry name" value="HAD-like_SerB"/>
</dbReference>
<sequence length="228" mass="25977">MKNIKMFFFDMEGTLFKKNHSLDNGKVAPSAWTVLAKTIGHDCYLEEEQSKDRWLNGEYRSYTEWMADTIRIQMKHGMRKEHLEEVIADTHLHNGASELVSFLKSRGIVTALISGGFKQLADIAQVELGIDHSYSACEYFFDKSGLVKHFNLLPTDEQGKLIFMQHLADEYNIPMEQCAFIGDGKNDVYLAKACGFSIAFNAQEELKAISDYKIEQSNENLKEVIGLF</sequence>
<keyword evidence="6" id="KW-0378">Hydrolase</keyword>
<comment type="caution">
    <text evidence="11">The sequence shown here is derived from an EMBL/GenBank/DDBJ whole genome shotgun (WGS) entry which is preliminary data.</text>
</comment>
<organism evidence="11">
    <name type="scientific">Vibrio coralliilyticus</name>
    <dbReference type="NCBI Taxonomy" id="190893"/>
    <lineage>
        <taxon>Bacteria</taxon>
        <taxon>Pseudomonadati</taxon>
        <taxon>Pseudomonadota</taxon>
        <taxon>Gammaproteobacteria</taxon>
        <taxon>Vibrionales</taxon>
        <taxon>Vibrionaceae</taxon>
        <taxon>Vibrio</taxon>
    </lineage>
</organism>
<keyword evidence="5" id="KW-0479">Metal-binding</keyword>
<dbReference type="NCBIfam" id="TIGR01488">
    <property type="entry name" value="HAD-SF-IB"/>
    <property type="match status" value="1"/>
</dbReference>
<keyword evidence="8" id="KW-0718">Serine biosynthesis</keyword>
<reference evidence="11" key="1">
    <citation type="journal article" date="2015" name="BMC Genomics">
        <title>Genome mining reveals unlocked bioactive potential of marine Gram-negative bacteria.</title>
        <authorList>
            <person name="Machado H."/>
            <person name="Sonnenschein E.C."/>
            <person name="Melchiorsen J."/>
            <person name="Gram L."/>
        </authorList>
    </citation>
    <scope>NUCLEOTIDE SEQUENCE</scope>
    <source>
        <strain evidence="11">S2052</strain>
    </source>
</reference>
<name>A0A837GCM9_9VIBR</name>
<dbReference type="Gene3D" id="3.40.50.1000">
    <property type="entry name" value="HAD superfamily/HAD-like"/>
    <property type="match status" value="1"/>
</dbReference>
<evidence type="ECO:0000256" key="10">
    <source>
        <dbReference type="ARBA" id="ARBA00048523"/>
    </source>
</evidence>
<evidence type="ECO:0000256" key="1">
    <source>
        <dbReference type="ARBA" id="ARBA00001946"/>
    </source>
</evidence>
<comment type="catalytic activity">
    <reaction evidence="9">
        <text>O-phospho-L-serine + H2O = L-serine + phosphate</text>
        <dbReference type="Rhea" id="RHEA:21208"/>
        <dbReference type="ChEBI" id="CHEBI:15377"/>
        <dbReference type="ChEBI" id="CHEBI:33384"/>
        <dbReference type="ChEBI" id="CHEBI:43474"/>
        <dbReference type="ChEBI" id="CHEBI:57524"/>
        <dbReference type="EC" id="3.1.3.3"/>
    </reaction>
</comment>
<dbReference type="Pfam" id="PF00702">
    <property type="entry name" value="Hydrolase"/>
    <property type="match status" value="1"/>
</dbReference>
<keyword evidence="4" id="KW-0028">Amino-acid biosynthesis</keyword>
<evidence type="ECO:0000256" key="9">
    <source>
        <dbReference type="ARBA" id="ARBA00048138"/>
    </source>
</evidence>
<comment type="pathway">
    <text evidence="2">Amino-acid biosynthesis; L-serine biosynthesis; L-serine from 3-phospho-D-glycerate: step 3/3.</text>
</comment>
<dbReference type="PANTHER" id="PTHR43344:SF2">
    <property type="entry name" value="PHOSPHOSERINE PHOSPHATASE"/>
    <property type="match status" value="1"/>
</dbReference>
<evidence type="ECO:0000256" key="3">
    <source>
        <dbReference type="ARBA" id="ARBA00012640"/>
    </source>
</evidence>
<dbReference type="PANTHER" id="PTHR43344">
    <property type="entry name" value="PHOSPHOSERINE PHOSPHATASE"/>
    <property type="match status" value="1"/>
</dbReference>
<dbReference type="SUPFAM" id="SSF56784">
    <property type="entry name" value="HAD-like"/>
    <property type="match status" value="1"/>
</dbReference>
<evidence type="ECO:0000256" key="7">
    <source>
        <dbReference type="ARBA" id="ARBA00022842"/>
    </source>
</evidence>
<proteinExistence type="predicted"/>
<dbReference type="InterPro" id="IPR036412">
    <property type="entry name" value="HAD-like_sf"/>
</dbReference>
<gene>
    <name evidence="11" type="ORF">TW71_04560</name>
</gene>
<keyword evidence="7" id="KW-0460">Magnesium</keyword>
<dbReference type="GO" id="GO:0005737">
    <property type="term" value="C:cytoplasm"/>
    <property type="evidence" value="ECO:0007669"/>
    <property type="project" value="TreeGrafter"/>
</dbReference>